<accession>A0ABV6YQV4</accession>
<evidence type="ECO:0000256" key="1">
    <source>
        <dbReference type="ARBA" id="ARBA00022908"/>
    </source>
</evidence>
<dbReference type="EMBL" id="JBHPBY010000001">
    <property type="protein sequence ID" value="MFC1848580.1"/>
    <property type="molecule type" value="Genomic_DNA"/>
</dbReference>
<feature type="domain" description="Core-binding (CB)" evidence="6">
    <location>
        <begin position="1"/>
        <end position="95"/>
    </location>
</feature>
<dbReference type="InterPro" id="IPR013762">
    <property type="entry name" value="Integrase-like_cat_sf"/>
</dbReference>
<evidence type="ECO:0000313" key="7">
    <source>
        <dbReference type="EMBL" id="MFC1848580.1"/>
    </source>
</evidence>
<dbReference type="InterPro" id="IPR010998">
    <property type="entry name" value="Integrase_recombinase_N"/>
</dbReference>
<dbReference type="Proteomes" id="UP001594351">
    <property type="component" value="Unassembled WGS sequence"/>
</dbReference>
<evidence type="ECO:0000259" key="6">
    <source>
        <dbReference type="PROSITE" id="PS51900"/>
    </source>
</evidence>
<dbReference type="InterPro" id="IPR002104">
    <property type="entry name" value="Integrase_catalytic"/>
</dbReference>
<dbReference type="SUPFAM" id="SSF56349">
    <property type="entry name" value="DNA breaking-rejoining enzymes"/>
    <property type="match status" value="1"/>
</dbReference>
<keyword evidence="1" id="KW-0229">DNA integration</keyword>
<dbReference type="InterPro" id="IPR011010">
    <property type="entry name" value="DNA_brk_join_enz"/>
</dbReference>
<name>A0ABV6YQV4_UNCC1</name>
<evidence type="ECO:0000256" key="4">
    <source>
        <dbReference type="PROSITE-ProRule" id="PRU01248"/>
    </source>
</evidence>
<keyword evidence="8" id="KW-1185">Reference proteome</keyword>
<organism evidence="7 8">
    <name type="scientific">candidate division CSSED10-310 bacterium</name>
    <dbReference type="NCBI Taxonomy" id="2855610"/>
    <lineage>
        <taxon>Bacteria</taxon>
        <taxon>Bacteria division CSSED10-310</taxon>
    </lineage>
</organism>
<comment type="caution">
    <text evidence="7">The sequence shown here is derived from an EMBL/GenBank/DDBJ whole genome shotgun (WGS) entry which is preliminary data.</text>
</comment>
<keyword evidence="3" id="KW-0233">DNA recombination</keyword>
<dbReference type="Pfam" id="PF02899">
    <property type="entry name" value="Phage_int_SAM_1"/>
    <property type="match status" value="1"/>
</dbReference>
<dbReference type="Gene3D" id="1.10.443.10">
    <property type="entry name" value="Intergrase catalytic core"/>
    <property type="match status" value="1"/>
</dbReference>
<protein>
    <submittedName>
        <fullName evidence="7">Tyrosine-type recombinase/integrase</fullName>
    </submittedName>
</protein>
<dbReference type="InterPro" id="IPR044068">
    <property type="entry name" value="CB"/>
</dbReference>
<dbReference type="PANTHER" id="PTHR30349:SF81">
    <property type="entry name" value="TYROSINE RECOMBINASE XERC"/>
    <property type="match status" value="1"/>
</dbReference>
<gene>
    <name evidence="7" type="ORF">ACFL27_00085</name>
</gene>
<dbReference type="Pfam" id="PF00589">
    <property type="entry name" value="Phage_integrase"/>
    <property type="match status" value="1"/>
</dbReference>
<feature type="domain" description="Tyr recombinase" evidence="5">
    <location>
        <begin position="119"/>
        <end position="304"/>
    </location>
</feature>
<keyword evidence="2 4" id="KW-0238">DNA-binding</keyword>
<evidence type="ECO:0000313" key="8">
    <source>
        <dbReference type="Proteomes" id="UP001594351"/>
    </source>
</evidence>
<evidence type="ECO:0000259" key="5">
    <source>
        <dbReference type="PROSITE" id="PS51898"/>
    </source>
</evidence>
<proteinExistence type="predicted"/>
<dbReference type="InterPro" id="IPR050090">
    <property type="entry name" value="Tyrosine_recombinase_XerCD"/>
</dbReference>
<dbReference type="PROSITE" id="PS51900">
    <property type="entry name" value="CB"/>
    <property type="match status" value="1"/>
</dbReference>
<reference evidence="7 8" key="1">
    <citation type="submission" date="2024-09" db="EMBL/GenBank/DDBJ databases">
        <title>Laminarin stimulates single cell rates of sulfate reduction while oxygen inhibits transcriptomic activity in coastal marine sediment.</title>
        <authorList>
            <person name="Lindsay M."/>
            <person name="Orcutt B."/>
            <person name="Emerson D."/>
            <person name="Stepanauskas R."/>
            <person name="D'Angelo T."/>
        </authorList>
    </citation>
    <scope>NUCLEOTIDE SEQUENCE [LARGE SCALE GENOMIC DNA]</scope>
    <source>
        <strain evidence="7">SAG AM-311-K15</strain>
    </source>
</reference>
<evidence type="ECO:0000256" key="2">
    <source>
        <dbReference type="ARBA" id="ARBA00023125"/>
    </source>
</evidence>
<evidence type="ECO:0000256" key="3">
    <source>
        <dbReference type="ARBA" id="ARBA00023172"/>
    </source>
</evidence>
<dbReference type="PROSITE" id="PS51898">
    <property type="entry name" value="TYR_RECOMBINASE"/>
    <property type="match status" value="1"/>
</dbReference>
<dbReference type="Gene3D" id="1.10.150.130">
    <property type="match status" value="1"/>
</dbReference>
<sequence length="331" mass="38096">MTPLSKPITSYIQEYLPHERRVSRHTRDTYAYSLQLLICFASEQLKKRPSDLYLEQLDASMICSFLKHIESERKNSAKTRNARLAAIKSFFKYIEYRIPSAMAQTRQINAIPTKKTDDCLIDYLTREELQALLDAPDPQSRTGRRDRAMLHLAFAAGLRVSELVKARIDQFNLNSDPTIHVIGKGRRERVLPLWKETTKTVRDWVKVRGDNSTPEMFLNARGTALTRFGFHYIITKYVKLASAKQPSLNNKNISPHVLRHTCALHILQATNDIRKVALWLGHASIQSTEMYLRADPKKKIEILNTTVSPSLRSGKFRPPDKLIAMIQKRKL</sequence>
<dbReference type="PANTHER" id="PTHR30349">
    <property type="entry name" value="PHAGE INTEGRASE-RELATED"/>
    <property type="match status" value="1"/>
</dbReference>
<dbReference type="InterPro" id="IPR004107">
    <property type="entry name" value="Integrase_SAM-like_N"/>
</dbReference>